<dbReference type="EMBL" id="CAADFJ010000529">
    <property type="protein sequence ID" value="VFK08612.1"/>
    <property type="molecule type" value="Genomic_DNA"/>
</dbReference>
<evidence type="ECO:0000313" key="3">
    <source>
        <dbReference type="EMBL" id="VFJ99280.1"/>
    </source>
</evidence>
<dbReference type="EMBL" id="CAADFI010000155">
    <property type="protein sequence ID" value="VFJ99280.1"/>
    <property type="molecule type" value="Genomic_DNA"/>
</dbReference>
<proteinExistence type="predicted"/>
<reference evidence="3" key="1">
    <citation type="submission" date="2019-02" db="EMBL/GenBank/DDBJ databases">
        <authorList>
            <person name="Gruber-Vodicka R. H."/>
            <person name="Seah K. B. B."/>
        </authorList>
    </citation>
    <scope>NUCLEOTIDE SEQUENCE</scope>
    <source>
        <strain evidence="4">BECK_SA2B12</strain>
        <strain evidence="2">BECK_SA2B15</strain>
        <strain evidence="3">BECK_SA2B20</strain>
    </source>
</reference>
<organism evidence="3">
    <name type="scientific">Candidatus Kentrum eta</name>
    <dbReference type="NCBI Taxonomy" id="2126337"/>
    <lineage>
        <taxon>Bacteria</taxon>
        <taxon>Pseudomonadati</taxon>
        <taxon>Pseudomonadota</taxon>
        <taxon>Gammaproteobacteria</taxon>
        <taxon>Candidatus Kentrum</taxon>
    </lineage>
</organism>
<feature type="region of interest" description="Disordered" evidence="1">
    <location>
        <begin position="115"/>
        <end position="136"/>
    </location>
</feature>
<sequence length="299" mass="32383">MPSSGAASRPAKGPTPSPGPSSPTSPSGPTSGSPTSPRTPVSGWRNCAGPSGERRYVLVLDGLEVEQNATRGEGLGRLRSNFLRGLLREHTAGRLGRGLIVVTSRLPLTDIDRETRSATEKTQPDAQSQAGPTPLQAPYHLMDLERRPLNDHQVRLLLKLEGVRQVSETQLDELIQLSGRHPLALKTLANILARHNGGRAAGWRGFDGDIFHAPPGREVERHLWRVLGWTDRLLSGPERRVMAAIAPFREAVAPEWLSHLLAPGEATSSRQGLPGTSARDGQTNRRVPVYEPEALVVCP</sequence>
<accession>A0A450V3B4</accession>
<feature type="region of interest" description="Disordered" evidence="1">
    <location>
        <begin position="1"/>
        <end position="48"/>
    </location>
</feature>
<gene>
    <name evidence="2" type="ORF">BECKH772A_GA0070896_101548</name>
    <name evidence="3" type="ORF">BECKH772B_GA0070898_101551</name>
    <name evidence="4" type="ORF">BECKH772C_GA0070978_105291</name>
</gene>
<name>A0A450V3B4_9GAMM</name>
<protein>
    <submittedName>
        <fullName evidence="3">Uncharacterized protein</fullName>
    </submittedName>
</protein>
<evidence type="ECO:0000313" key="4">
    <source>
        <dbReference type="EMBL" id="VFK08612.1"/>
    </source>
</evidence>
<feature type="compositionally biased region" description="Pro residues" evidence="1">
    <location>
        <begin position="13"/>
        <end position="23"/>
    </location>
</feature>
<evidence type="ECO:0000256" key="1">
    <source>
        <dbReference type="SAM" id="MobiDB-lite"/>
    </source>
</evidence>
<feature type="region of interest" description="Disordered" evidence="1">
    <location>
        <begin position="266"/>
        <end position="285"/>
    </location>
</feature>
<feature type="compositionally biased region" description="Low complexity" evidence="1">
    <location>
        <begin position="24"/>
        <end position="43"/>
    </location>
</feature>
<evidence type="ECO:0000313" key="2">
    <source>
        <dbReference type="EMBL" id="VFJ99110.1"/>
    </source>
</evidence>
<dbReference type="EMBL" id="CAADFG010000154">
    <property type="protein sequence ID" value="VFJ99110.1"/>
    <property type="molecule type" value="Genomic_DNA"/>
</dbReference>
<dbReference type="AlphaFoldDB" id="A0A450V3B4"/>